<dbReference type="SUPFAM" id="SSF63829">
    <property type="entry name" value="Calcium-dependent phosphotriesterase"/>
    <property type="match status" value="1"/>
</dbReference>
<dbReference type="Proteomes" id="UP000252680">
    <property type="component" value="Unassembled WGS sequence"/>
</dbReference>
<comment type="caution">
    <text evidence="4">The sequence shown here is derived from an EMBL/GenBank/DDBJ whole genome shotgun (WGS) entry which is preliminary data.</text>
</comment>
<comment type="subcellular location">
    <subcellularLocation>
        <location evidence="1">Secreted</location>
    </subcellularLocation>
</comment>
<evidence type="ECO:0000256" key="1">
    <source>
        <dbReference type="ARBA" id="ARBA00004613"/>
    </source>
</evidence>
<organism evidence="4 5">
    <name type="scientific">Novacetimonas cocois</name>
    <dbReference type="NCBI Taxonomy" id="1747507"/>
    <lineage>
        <taxon>Bacteria</taxon>
        <taxon>Pseudomonadati</taxon>
        <taxon>Pseudomonadota</taxon>
        <taxon>Alphaproteobacteria</taxon>
        <taxon>Acetobacterales</taxon>
        <taxon>Acetobacteraceae</taxon>
        <taxon>Novacetimonas</taxon>
    </lineage>
</organism>
<dbReference type="Gene3D" id="2.120.10.30">
    <property type="entry name" value="TolB, C-terminal domain"/>
    <property type="match status" value="1"/>
</dbReference>
<dbReference type="EMBL" id="QEXL01000019">
    <property type="protein sequence ID" value="RBM05386.1"/>
    <property type="molecule type" value="Genomic_DNA"/>
</dbReference>
<gene>
    <name evidence="4" type="ORF">NJLHNGOC_13260</name>
</gene>
<dbReference type="GO" id="GO:0005576">
    <property type="term" value="C:extracellular region"/>
    <property type="evidence" value="ECO:0007669"/>
    <property type="project" value="UniProtKB-SubCell"/>
</dbReference>
<dbReference type="PANTHER" id="PTHR10009:SF18">
    <property type="entry name" value="PROTEIN YELLOW-LIKE PROTEIN"/>
    <property type="match status" value="1"/>
</dbReference>
<dbReference type="RefSeq" id="WP_113596811.1">
    <property type="nucleotide sequence ID" value="NZ_QEXL01000019.1"/>
</dbReference>
<keyword evidence="5" id="KW-1185">Reference proteome</keyword>
<dbReference type="OrthoDB" id="9797664at2"/>
<evidence type="ECO:0000313" key="5">
    <source>
        <dbReference type="Proteomes" id="UP000252680"/>
    </source>
</evidence>
<evidence type="ECO:0000313" key="4">
    <source>
        <dbReference type="EMBL" id="RBM05386.1"/>
    </source>
</evidence>
<feature type="chain" id="PRO_5016968028" evidence="3">
    <location>
        <begin position="38"/>
        <end position="381"/>
    </location>
</feature>
<dbReference type="AlphaFoldDB" id="A0A365YRJ4"/>
<reference evidence="4 5" key="1">
    <citation type="submission" date="2018-05" db="EMBL/GenBank/DDBJ databases">
        <title>Komagataeibacter cocois sp. nov., for a novel cellulose- producing strain isolated from coconut milk.</title>
        <authorList>
            <person name="Liu L."/>
            <person name="Wang Y."/>
            <person name="Liu S."/>
            <person name="Bi J."/>
            <person name="Chen H."/>
            <person name="Deng J."/>
            <person name="Zhang C."/>
            <person name="Hu Q."/>
            <person name="Li C."/>
        </authorList>
    </citation>
    <scope>NUCLEOTIDE SEQUENCE [LARGE SCALE GENOMIC DNA]</scope>
    <source>
        <strain evidence="4 5">WE7</strain>
    </source>
</reference>
<evidence type="ECO:0000256" key="3">
    <source>
        <dbReference type="SAM" id="SignalP"/>
    </source>
</evidence>
<dbReference type="InterPro" id="IPR011042">
    <property type="entry name" value="6-blade_b-propeller_TolB-like"/>
</dbReference>
<dbReference type="Pfam" id="PF03022">
    <property type="entry name" value="MRJP"/>
    <property type="match status" value="1"/>
</dbReference>
<name>A0A365YRJ4_9PROT</name>
<sequence length="381" mass="41438">MRLFRSPFRFPPIGGRTLLPALAGASLFLSGLTTAGAATPPLQTAYTSQRVMNAVSVSDDGRVFVSFPYWGGGDTPGPAVAELDHDGSPRPYPDEKWNDWARTHDSDHAFVRVNAIRFGPDGRLWVVDSGEANVGGSPNPPEGAKAKLVVINIATGQVERTISLAAASTPHTYIDDLRFHGSTLFLTDAGDPGLVVVDMKTGQQRRVLEHARSTTDERPMYAEGHLLISNGRPARVHADQLEVSPDGTKLYFQPSSGPMWVAPTAALEDAGLSPDALEKQVRFFYDTPTTGGTAIDGDGNLYVSDTNRLRILRITPAGQATTLVADRRLVWADAMWIAHDGSLWIPAVQLNRTATFERDGKSHLQLPVAIYRMDLHLRPVR</sequence>
<evidence type="ECO:0000256" key="2">
    <source>
        <dbReference type="ARBA" id="ARBA00022525"/>
    </source>
</evidence>
<protein>
    <submittedName>
        <fullName evidence="4">Gluconolactonase</fullName>
    </submittedName>
</protein>
<proteinExistence type="predicted"/>
<keyword evidence="3" id="KW-0732">Signal</keyword>
<accession>A0A365YRJ4</accession>
<dbReference type="PANTHER" id="PTHR10009">
    <property type="entry name" value="PROTEIN YELLOW-RELATED"/>
    <property type="match status" value="1"/>
</dbReference>
<feature type="signal peptide" evidence="3">
    <location>
        <begin position="1"/>
        <end position="37"/>
    </location>
</feature>
<dbReference type="InterPro" id="IPR017996">
    <property type="entry name" value="MRJP/yellow-related"/>
</dbReference>
<keyword evidence="2" id="KW-0964">Secreted</keyword>